<dbReference type="AlphaFoldDB" id="A0AAV9QQQ3"/>
<organism evidence="1 2">
    <name type="scientific">Crenichthys baileyi</name>
    <name type="common">White River springfish</name>
    <dbReference type="NCBI Taxonomy" id="28760"/>
    <lineage>
        <taxon>Eukaryota</taxon>
        <taxon>Metazoa</taxon>
        <taxon>Chordata</taxon>
        <taxon>Craniata</taxon>
        <taxon>Vertebrata</taxon>
        <taxon>Euteleostomi</taxon>
        <taxon>Actinopterygii</taxon>
        <taxon>Neopterygii</taxon>
        <taxon>Teleostei</taxon>
        <taxon>Neoteleostei</taxon>
        <taxon>Acanthomorphata</taxon>
        <taxon>Ovalentaria</taxon>
        <taxon>Atherinomorphae</taxon>
        <taxon>Cyprinodontiformes</taxon>
        <taxon>Goodeidae</taxon>
        <taxon>Crenichthys</taxon>
    </lineage>
</organism>
<protein>
    <submittedName>
        <fullName evidence="1">Uncharacterized protein</fullName>
    </submittedName>
</protein>
<comment type="caution">
    <text evidence="1">The sequence shown here is derived from an EMBL/GenBank/DDBJ whole genome shotgun (WGS) entry which is preliminary data.</text>
</comment>
<proteinExistence type="predicted"/>
<dbReference type="Proteomes" id="UP001311232">
    <property type="component" value="Unassembled WGS sequence"/>
</dbReference>
<evidence type="ECO:0000313" key="2">
    <source>
        <dbReference type="Proteomes" id="UP001311232"/>
    </source>
</evidence>
<evidence type="ECO:0000313" key="1">
    <source>
        <dbReference type="EMBL" id="KAK5599639.1"/>
    </source>
</evidence>
<reference evidence="1 2" key="1">
    <citation type="submission" date="2021-06" db="EMBL/GenBank/DDBJ databases">
        <authorList>
            <person name="Palmer J.M."/>
        </authorList>
    </citation>
    <scope>NUCLEOTIDE SEQUENCE [LARGE SCALE GENOMIC DNA]</scope>
    <source>
        <strain evidence="1 2">MEX-2019</strain>
        <tissue evidence="1">Muscle</tissue>
    </source>
</reference>
<gene>
    <name evidence="1" type="ORF">CRENBAI_018190</name>
</gene>
<name>A0AAV9QQQ3_9TELE</name>
<keyword evidence="2" id="KW-1185">Reference proteome</keyword>
<sequence>MAPRAILSLLSKVSDVTVEMSPGSQTQTRFGAIRLGNAKGSEVGCQEPGENGACPFPKDLCRVEVMCWKSKSSKDLQFCTCELGPVVQNDLVRAAKAISSNLEM</sequence>
<dbReference type="EMBL" id="JAHHUM010002924">
    <property type="protein sequence ID" value="KAK5599639.1"/>
    <property type="molecule type" value="Genomic_DNA"/>
</dbReference>
<accession>A0AAV9QQQ3</accession>